<dbReference type="PANTHER" id="PTHR21272:SF3">
    <property type="entry name" value="CATABOLIC 3-DEHYDROQUINASE"/>
    <property type="match status" value="1"/>
</dbReference>
<comment type="pathway">
    <text evidence="3 8">Metabolic intermediate biosynthesis; chorismate biosynthesis; chorismate from D-erythrose 4-phosphate and phosphoenolpyruvate: step 3/7.</text>
</comment>
<evidence type="ECO:0000256" key="10">
    <source>
        <dbReference type="PIRSR" id="PIRSR001399-2"/>
    </source>
</evidence>
<evidence type="ECO:0000256" key="1">
    <source>
        <dbReference type="ARBA" id="ARBA00001864"/>
    </source>
</evidence>
<dbReference type="Gene3D" id="3.40.50.9100">
    <property type="entry name" value="Dehydroquinase, class II"/>
    <property type="match status" value="1"/>
</dbReference>
<dbReference type="UniPathway" id="UPA00053">
    <property type="reaction ID" value="UER00086"/>
</dbReference>
<organism evidence="13 14">
    <name type="scientific">Mariprofundus aestuarium</name>
    <dbReference type="NCBI Taxonomy" id="1921086"/>
    <lineage>
        <taxon>Bacteria</taxon>
        <taxon>Pseudomonadati</taxon>
        <taxon>Pseudomonadota</taxon>
        <taxon>Candidatius Mariprofundia</taxon>
        <taxon>Mariprofundales</taxon>
        <taxon>Mariprofundaceae</taxon>
        <taxon>Mariprofundus</taxon>
    </lineage>
</organism>
<keyword evidence="12" id="KW-1133">Transmembrane helix</keyword>
<dbReference type="Pfam" id="PF01220">
    <property type="entry name" value="DHquinase_II"/>
    <property type="match status" value="1"/>
</dbReference>
<dbReference type="NCBIfam" id="NF003805">
    <property type="entry name" value="PRK05395.1-2"/>
    <property type="match status" value="1"/>
</dbReference>
<feature type="binding site" evidence="8 10">
    <location>
        <position position="114"/>
    </location>
    <ligand>
        <name>substrate</name>
    </ligand>
</feature>
<feature type="active site" description="Proton donor" evidence="8 9">
    <location>
        <position position="103"/>
    </location>
</feature>
<dbReference type="PANTHER" id="PTHR21272">
    <property type="entry name" value="CATABOLIC 3-DEHYDROQUINASE"/>
    <property type="match status" value="1"/>
</dbReference>
<gene>
    <name evidence="8" type="primary">aroQ</name>
    <name evidence="13" type="ORF">Ga0123461_1411</name>
</gene>
<dbReference type="HAMAP" id="MF_00169">
    <property type="entry name" value="AroQ"/>
    <property type="match status" value="1"/>
</dbReference>
<evidence type="ECO:0000256" key="9">
    <source>
        <dbReference type="PIRSR" id="PIRSR001399-1"/>
    </source>
</evidence>
<evidence type="ECO:0000313" key="14">
    <source>
        <dbReference type="Proteomes" id="UP000231701"/>
    </source>
</evidence>
<comment type="similarity">
    <text evidence="4 8">Belongs to the type-II 3-dehydroquinase family.</text>
</comment>
<keyword evidence="7 8" id="KW-0456">Lyase</keyword>
<keyword evidence="8" id="KW-0057">Aromatic amino acid biosynthesis</keyword>
<accession>A0A2K8KXY2</accession>
<dbReference type="NCBIfam" id="NF003807">
    <property type="entry name" value="PRK05395.1-4"/>
    <property type="match status" value="1"/>
</dbReference>
<proteinExistence type="inferred from homology"/>
<evidence type="ECO:0000256" key="7">
    <source>
        <dbReference type="ARBA" id="ARBA00023239"/>
    </source>
</evidence>
<dbReference type="Proteomes" id="UP000231701">
    <property type="component" value="Chromosome"/>
</dbReference>
<evidence type="ECO:0000256" key="6">
    <source>
        <dbReference type="ARBA" id="ARBA00012060"/>
    </source>
</evidence>
<feature type="transmembrane region" description="Helical" evidence="12">
    <location>
        <begin position="118"/>
        <end position="138"/>
    </location>
</feature>
<evidence type="ECO:0000256" key="8">
    <source>
        <dbReference type="HAMAP-Rule" id="MF_00169"/>
    </source>
</evidence>
<protein>
    <recommendedName>
        <fullName evidence="6 8">3-dehydroquinate dehydratase</fullName>
        <shortName evidence="8">3-dehydroquinase</shortName>
        <ecNumber evidence="6 8">4.2.1.10</ecNumber>
    </recommendedName>
    <alternativeName>
        <fullName evidence="8">Type II DHQase</fullName>
    </alternativeName>
</protein>
<dbReference type="EMBL" id="CP018799">
    <property type="protein sequence ID" value="ATX79825.1"/>
    <property type="molecule type" value="Genomic_DNA"/>
</dbReference>
<evidence type="ECO:0000256" key="3">
    <source>
        <dbReference type="ARBA" id="ARBA00004902"/>
    </source>
</evidence>
<dbReference type="GO" id="GO:0019631">
    <property type="term" value="P:quinate catabolic process"/>
    <property type="evidence" value="ECO:0007669"/>
    <property type="project" value="TreeGrafter"/>
</dbReference>
<keyword evidence="12" id="KW-0812">Transmembrane</keyword>
<keyword evidence="12" id="KW-0472">Membrane</keyword>
<dbReference type="InterPro" id="IPR018509">
    <property type="entry name" value="DHquinase_II_CS"/>
</dbReference>
<dbReference type="CDD" id="cd00466">
    <property type="entry name" value="DHQase_II"/>
    <property type="match status" value="1"/>
</dbReference>
<dbReference type="OrthoDB" id="9790793at2"/>
<feature type="active site" description="Proton acceptor" evidence="8 9">
    <location>
        <position position="25"/>
    </location>
</feature>
<feature type="binding site" evidence="8 10">
    <location>
        <begin position="104"/>
        <end position="105"/>
    </location>
    <ligand>
        <name>substrate</name>
    </ligand>
</feature>
<evidence type="ECO:0000256" key="2">
    <source>
        <dbReference type="ARBA" id="ARBA00003924"/>
    </source>
</evidence>
<dbReference type="NCBIfam" id="NF003806">
    <property type="entry name" value="PRK05395.1-3"/>
    <property type="match status" value="1"/>
</dbReference>
<evidence type="ECO:0000313" key="13">
    <source>
        <dbReference type="EMBL" id="ATX79825.1"/>
    </source>
</evidence>
<dbReference type="InterPro" id="IPR036441">
    <property type="entry name" value="DHquinase_II_sf"/>
</dbReference>
<dbReference type="SUPFAM" id="SSF52304">
    <property type="entry name" value="Type II 3-dehydroquinate dehydratase"/>
    <property type="match status" value="1"/>
</dbReference>
<dbReference type="GO" id="GO:0003855">
    <property type="term" value="F:3-dehydroquinate dehydratase activity"/>
    <property type="evidence" value="ECO:0007669"/>
    <property type="project" value="UniProtKB-UniRule"/>
</dbReference>
<keyword evidence="8" id="KW-0028">Amino-acid biosynthesis</keyword>
<feature type="site" description="Transition state stabilizer" evidence="8 11">
    <location>
        <position position="20"/>
    </location>
</feature>
<evidence type="ECO:0000256" key="12">
    <source>
        <dbReference type="SAM" id="Phobius"/>
    </source>
</evidence>
<evidence type="ECO:0000256" key="5">
    <source>
        <dbReference type="ARBA" id="ARBA00011193"/>
    </source>
</evidence>
<dbReference type="KEGG" id="maes:Ga0123461_1411"/>
<dbReference type="GO" id="GO:0008652">
    <property type="term" value="P:amino acid biosynthetic process"/>
    <property type="evidence" value="ECO:0007669"/>
    <property type="project" value="UniProtKB-KW"/>
</dbReference>
<reference evidence="13 14" key="1">
    <citation type="submission" date="2016-12" db="EMBL/GenBank/DDBJ databases">
        <title>Isolation and genomic insights into novel planktonic Zetaproteobacteria from stratified waters of the Chesapeake Bay.</title>
        <authorList>
            <person name="McAllister S.M."/>
            <person name="Kato S."/>
            <person name="Chan C.S."/>
            <person name="Chiu B.K."/>
            <person name="Field E.K."/>
        </authorList>
    </citation>
    <scope>NUCLEOTIDE SEQUENCE [LARGE SCALE GENOMIC DNA]</scope>
    <source>
        <strain evidence="13 14">CP-5</strain>
    </source>
</reference>
<evidence type="ECO:0000256" key="11">
    <source>
        <dbReference type="PIRSR" id="PIRSR001399-3"/>
    </source>
</evidence>
<comment type="subunit">
    <text evidence="5 8">Homododecamer.</text>
</comment>
<evidence type="ECO:0000256" key="4">
    <source>
        <dbReference type="ARBA" id="ARBA00011037"/>
    </source>
</evidence>
<dbReference type="GO" id="GO:0009073">
    <property type="term" value="P:aromatic amino acid family biosynthetic process"/>
    <property type="evidence" value="ECO:0007669"/>
    <property type="project" value="UniProtKB-KW"/>
</dbReference>
<comment type="function">
    <text evidence="2 8">Catalyzes a trans-dehydration via an enolate intermediate.</text>
</comment>
<dbReference type="NCBIfam" id="TIGR01088">
    <property type="entry name" value="aroQ"/>
    <property type="match status" value="1"/>
</dbReference>
<dbReference type="GO" id="GO:0009423">
    <property type="term" value="P:chorismate biosynthetic process"/>
    <property type="evidence" value="ECO:0007669"/>
    <property type="project" value="UniProtKB-UniRule"/>
</dbReference>
<dbReference type="NCBIfam" id="NF003804">
    <property type="entry name" value="PRK05395.1-1"/>
    <property type="match status" value="1"/>
</dbReference>
<sequence length="149" mass="16399">MKNLRFLVLHGPNLNLLGTREPGHYGHVTLADINQSLIELGDTLGIEISTFQSNHEGELVDRIHQAASDNIDGIIINPAAYTHTSIALRDALLAISIPFIEVHLSNIHRREEFRHHSMLADAATGIVAGFGATSYLLALRGLQDHLRQI</sequence>
<feature type="binding site" evidence="8 10">
    <location>
        <position position="77"/>
    </location>
    <ligand>
        <name>substrate</name>
    </ligand>
</feature>
<feature type="binding site" evidence="8 10">
    <location>
        <position position="90"/>
    </location>
    <ligand>
        <name>substrate</name>
    </ligand>
</feature>
<comment type="catalytic activity">
    <reaction evidence="1 8">
        <text>3-dehydroquinate = 3-dehydroshikimate + H2O</text>
        <dbReference type="Rhea" id="RHEA:21096"/>
        <dbReference type="ChEBI" id="CHEBI:15377"/>
        <dbReference type="ChEBI" id="CHEBI:16630"/>
        <dbReference type="ChEBI" id="CHEBI:32364"/>
        <dbReference type="EC" id="4.2.1.10"/>
    </reaction>
</comment>
<dbReference type="PROSITE" id="PS01029">
    <property type="entry name" value="DEHYDROQUINASE_II"/>
    <property type="match status" value="1"/>
</dbReference>
<dbReference type="PIRSF" id="PIRSF001399">
    <property type="entry name" value="DHquinase_II"/>
    <property type="match status" value="1"/>
</dbReference>
<feature type="binding site" evidence="8 10">
    <location>
        <position position="83"/>
    </location>
    <ligand>
        <name>substrate</name>
    </ligand>
</feature>
<dbReference type="AlphaFoldDB" id="A0A2K8KXY2"/>
<name>A0A2K8KXY2_MARES</name>
<dbReference type="InterPro" id="IPR001874">
    <property type="entry name" value="DHquinase_II"/>
</dbReference>
<keyword evidence="14" id="KW-1185">Reference proteome</keyword>
<dbReference type="EC" id="4.2.1.10" evidence="6 8"/>